<dbReference type="EMBL" id="QUOU01000001">
    <property type="protein sequence ID" value="REL28202.1"/>
    <property type="molecule type" value="Genomic_DNA"/>
</dbReference>
<dbReference type="PRINTS" id="PR00507">
    <property type="entry name" value="N12N6MTFRASE"/>
</dbReference>
<dbReference type="InterPro" id="IPR029063">
    <property type="entry name" value="SAM-dependent_MTases_sf"/>
</dbReference>
<dbReference type="PANTHER" id="PTHR33841">
    <property type="entry name" value="DNA METHYLTRANSFERASE YEEA-RELATED"/>
    <property type="match status" value="1"/>
</dbReference>
<gene>
    <name evidence="9" type="ORF">DXX93_17605</name>
</gene>
<dbReference type="AlphaFoldDB" id="A0A3E0TW91"/>
<dbReference type="Pfam" id="PF07669">
    <property type="entry name" value="Eco57I"/>
    <property type="match status" value="1"/>
</dbReference>
<dbReference type="Proteomes" id="UP000256478">
    <property type="component" value="Unassembled WGS sequence"/>
</dbReference>
<accession>A0A3E0TW91</accession>
<evidence type="ECO:0000256" key="7">
    <source>
        <dbReference type="ARBA" id="ARBA00047942"/>
    </source>
</evidence>
<dbReference type="PANTHER" id="PTHR33841:SF6">
    <property type="entry name" value="TYPE II METHYLTRANSFERASE M.HINDII"/>
    <property type="match status" value="1"/>
</dbReference>
<dbReference type="InterPro" id="IPR011639">
    <property type="entry name" value="MethylTrfase_TaqI-like_dom"/>
</dbReference>
<reference evidence="9 10" key="1">
    <citation type="submission" date="2018-08" db="EMBL/GenBank/DDBJ databases">
        <title>Thalassotalea euphylliae genome.</title>
        <authorList>
            <person name="Summers S."/>
            <person name="Rice S.A."/>
            <person name="Freckelton M.L."/>
            <person name="Nedved B.T."/>
            <person name="Hadfield M.G."/>
        </authorList>
    </citation>
    <scope>NUCLEOTIDE SEQUENCE [LARGE SCALE GENOMIC DNA]</scope>
    <source>
        <strain evidence="9 10">H1</strain>
    </source>
</reference>
<dbReference type="GO" id="GO:0003677">
    <property type="term" value="F:DNA binding"/>
    <property type="evidence" value="ECO:0007669"/>
    <property type="project" value="UniProtKB-KW"/>
</dbReference>
<evidence type="ECO:0000256" key="1">
    <source>
        <dbReference type="ARBA" id="ARBA00011900"/>
    </source>
</evidence>
<keyword evidence="4" id="KW-0949">S-adenosyl-L-methionine</keyword>
<evidence type="ECO:0000256" key="4">
    <source>
        <dbReference type="ARBA" id="ARBA00022691"/>
    </source>
</evidence>
<evidence type="ECO:0000256" key="3">
    <source>
        <dbReference type="ARBA" id="ARBA00022679"/>
    </source>
</evidence>
<name>A0A3E0TW91_9GAMM</name>
<dbReference type="SUPFAM" id="SSF53335">
    <property type="entry name" value="S-adenosyl-L-methionine-dependent methyltransferases"/>
    <property type="match status" value="1"/>
</dbReference>
<comment type="catalytic activity">
    <reaction evidence="7">
        <text>a 2'-deoxyadenosine in DNA + S-adenosyl-L-methionine = an N(6)-methyl-2'-deoxyadenosine in DNA + S-adenosyl-L-homocysteine + H(+)</text>
        <dbReference type="Rhea" id="RHEA:15197"/>
        <dbReference type="Rhea" id="RHEA-COMP:12418"/>
        <dbReference type="Rhea" id="RHEA-COMP:12419"/>
        <dbReference type="ChEBI" id="CHEBI:15378"/>
        <dbReference type="ChEBI" id="CHEBI:57856"/>
        <dbReference type="ChEBI" id="CHEBI:59789"/>
        <dbReference type="ChEBI" id="CHEBI:90615"/>
        <dbReference type="ChEBI" id="CHEBI:90616"/>
        <dbReference type="EC" id="2.1.1.72"/>
    </reaction>
</comment>
<dbReference type="EC" id="2.1.1.72" evidence="1"/>
<evidence type="ECO:0000256" key="2">
    <source>
        <dbReference type="ARBA" id="ARBA00022603"/>
    </source>
</evidence>
<keyword evidence="3" id="KW-0808">Transferase</keyword>
<sequence>MTTKSIILKLYFMNQHLTDKSFQGYFTDAEDLRNTMIHLLGDVSEQTILEPCFGEGAFIKNLLGTPSQIDAIDIDESHFKNHLTVNNCNYYHLDYIDYFVRPDNRNNLLPELAYDSTICNPPYGLKFTKDYRKLIKKSFPNTYAKESYALFFYFAIQQLKKDGRYVFIIPDTFMTSTHLRYMRDFIIAEAKPTHVFQFKSKRFGSVNFGYGNMCIIAGNRAATTRESEVVWVDAVSSDQPLLDLLAHEKKLVTGEYLINNAQDAWISPTRSEQIKFSRETVSLGEIAECRTGIYTGNNQMFCGYDVNKPPKRVNGHPVNWDDVTIHPSDRQRKTGIDKNVAYVPFVRGGHRKVFESANSCIRWDIDAIAFYDNDKKARLQNRDFYFRTGLAIPMVTSGRLSASEMKDSIFDQGVVGVFSDVYHDFLLIYLNDPFATKQKSLIAPGANNSANYLKKIKVPALSDKELDQASKIVNQARETGWYETKKMREEFIASVL</sequence>
<proteinExistence type="predicted"/>
<keyword evidence="2" id="KW-0489">Methyltransferase</keyword>
<keyword evidence="5" id="KW-0680">Restriction system</keyword>
<evidence type="ECO:0000259" key="8">
    <source>
        <dbReference type="Pfam" id="PF07669"/>
    </source>
</evidence>
<dbReference type="InterPro" id="IPR050953">
    <property type="entry name" value="N4_N6_ade-DNA_methylase"/>
</dbReference>
<dbReference type="OrthoDB" id="9782445at2"/>
<evidence type="ECO:0000256" key="5">
    <source>
        <dbReference type="ARBA" id="ARBA00022747"/>
    </source>
</evidence>
<dbReference type="GO" id="GO:0009307">
    <property type="term" value="P:DNA restriction-modification system"/>
    <property type="evidence" value="ECO:0007669"/>
    <property type="project" value="UniProtKB-KW"/>
</dbReference>
<comment type="caution">
    <text evidence="9">The sequence shown here is derived from an EMBL/GenBank/DDBJ whole genome shotgun (WGS) entry which is preliminary data.</text>
</comment>
<evidence type="ECO:0000313" key="10">
    <source>
        <dbReference type="Proteomes" id="UP000256478"/>
    </source>
</evidence>
<dbReference type="GO" id="GO:0009007">
    <property type="term" value="F:site-specific DNA-methyltransferase (adenine-specific) activity"/>
    <property type="evidence" value="ECO:0007669"/>
    <property type="project" value="UniProtKB-EC"/>
</dbReference>
<organism evidence="9 10">
    <name type="scientific">Thalassotalea euphylliae</name>
    <dbReference type="NCBI Taxonomy" id="1655234"/>
    <lineage>
        <taxon>Bacteria</taxon>
        <taxon>Pseudomonadati</taxon>
        <taxon>Pseudomonadota</taxon>
        <taxon>Gammaproteobacteria</taxon>
        <taxon>Alteromonadales</taxon>
        <taxon>Colwelliaceae</taxon>
        <taxon>Thalassotalea</taxon>
    </lineage>
</organism>
<evidence type="ECO:0000313" key="9">
    <source>
        <dbReference type="EMBL" id="REL28202.1"/>
    </source>
</evidence>
<evidence type="ECO:0000256" key="6">
    <source>
        <dbReference type="ARBA" id="ARBA00023125"/>
    </source>
</evidence>
<dbReference type="REBASE" id="300596">
    <property type="entry name" value="M.TeuH1ORF17605P"/>
</dbReference>
<keyword evidence="6" id="KW-0238">DNA-binding</keyword>
<dbReference type="GO" id="GO:0032259">
    <property type="term" value="P:methylation"/>
    <property type="evidence" value="ECO:0007669"/>
    <property type="project" value="UniProtKB-KW"/>
</dbReference>
<protein>
    <recommendedName>
        <fullName evidence="1">site-specific DNA-methyltransferase (adenine-specific)</fullName>
        <ecNumber evidence="1">2.1.1.72</ecNumber>
    </recommendedName>
</protein>
<dbReference type="Gene3D" id="3.40.50.150">
    <property type="entry name" value="Vaccinia Virus protein VP39"/>
    <property type="match status" value="1"/>
</dbReference>
<feature type="domain" description="Type II methyltransferase M.TaqI-like" evidence="8">
    <location>
        <begin position="110"/>
        <end position="201"/>
    </location>
</feature>